<evidence type="ECO:0000313" key="10">
    <source>
        <dbReference type="EMBL" id="PTL55536.1"/>
    </source>
</evidence>
<dbReference type="OrthoDB" id="9814020at2"/>
<accession>A0A2T4UDF4</accession>
<feature type="transmembrane region" description="Helical" evidence="9">
    <location>
        <begin position="52"/>
        <end position="71"/>
    </location>
</feature>
<keyword evidence="3" id="KW-1003">Cell membrane</keyword>
<evidence type="ECO:0000256" key="5">
    <source>
        <dbReference type="ARBA" id="ARBA00022692"/>
    </source>
</evidence>
<evidence type="ECO:0000313" key="11">
    <source>
        <dbReference type="Proteomes" id="UP000240739"/>
    </source>
</evidence>
<dbReference type="Proteomes" id="UP000240739">
    <property type="component" value="Unassembled WGS sequence"/>
</dbReference>
<keyword evidence="11" id="KW-1185">Reference proteome</keyword>
<sequence>MLDDQIAWWIAGPVMGLCVVACRILFNARLGVTGGFSELIGKAAAGRRDIDWRGWFALGIVGAGALFALLNGATSFDGYGWMTRTFEGGEQLWMVPLLLVSGVLIGYGAKTAGGCTSGNGLAGTSTLSPAALASTATFFGTAIVVSLVIRALI</sequence>
<keyword evidence="7 9" id="KW-0472">Membrane</keyword>
<keyword evidence="6 9" id="KW-1133">Transmembrane helix</keyword>
<feature type="transmembrane region" description="Helical" evidence="9">
    <location>
        <begin position="130"/>
        <end position="152"/>
    </location>
</feature>
<name>A0A2T4UDF4_9ACTN</name>
<protein>
    <recommendedName>
        <fullName evidence="12">YeeE/YedE family protein</fullName>
    </recommendedName>
</protein>
<evidence type="ECO:0008006" key="12">
    <source>
        <dbReference type="Google" id="ProtNLM"/>
    </source>
</evidence>
<dbReference type="AlphaFoldDB" id="A0A2T4UDF4"/>
<evidence type="ECO:0000256" key="6">
    <source>
        <dbReference type="ARBA" id="ARBA00022989"/>
    </source>
</evidence>
<evidence type="ECO:0000256" key="1">
    <source>
        <dbReference type="ARBA" id="ARBA00004429"/>
    </source>
</evidence>
<keyword evidence="4" id="KW-0997">Cell inner membrane</keyword>
<dbReference type="GO" id="GO:0005886">
    <property type="term" value="C:plasma membrane"/>
    <property type="evidence" value="ECO:0007669"/>
    <property type="project" value="UniProtKB-SubCell"/>
</dbReference>
<feature type="transmembrane region" description="Helical" evidence="9">
    <location>
        <begin position="91"/>
        <end position="109"/>
    </location>
</feature>
<dbReference type="EMBL" id="PYYB01000003">
    <property type="protein sequence ID" value="PTL55536.1"/>
    <property type="molecule type" value="Genomic_DNA"/>
</dbReference>
<evidence type="ECO:0000256" key="4">
    <source>
        <dbReference type="ARBA" id="ARBA00022519"/>
    </source>
</evidence>
<dbReference type="Pfam" id="PF04143">
    <property type="entry name" value="Sulf_transp"/>
    <property type="match status" value="1"/>
</dbReference>
<evidence type="ECO:0000256" key="3">
    <source>
        <dbReference type="ARBA" id="ARBA00022475"/>
    </source>
</evidence>
<dbReference type="InterPro" id="IPR007272">
    <property type="entry name" value="Sulf_transp_TsuA/YedE"/>
</dbReference>
<evidence type="ECO:0000256" key="8">
    <source>
        <dbReference type="ARBA" id="ARBA00035655"/>
    </source>
</evidence>
<keyword evidence="2" id="KW-0813">Transport</keyword>
<dbReference type="RefSeq" id="WP_107570579.1">
    <property type="nucleotide sequence ID" value="NZ_PYYB01000003.1"/>
</dbReference>
<dbReference type="PANTHER" id="PTHR30574:SF1">
    <property type="entry name" value="SULPHUR TRANSPORT DOMAIN-CONTAINING PROTEIN"/>
    <property type="match status" value="1"/>
</dbReference>
<comment type="similarity">
    <text evidence="8">Belongs to the TsuA/YedE (TC 9.B.102) family.</text>
</comment>
<gene>
    <name evidence="10" type="ORF">C7Y72_17980</name>
</gene>
<organism evidence="10 11">
    <name type="scientific">Paraconexibacter algicola</name>
    <dbReference type="NCBI Taxonomy" id="2133960"/>
    <lineage>
        <taxon>Bacteria</taxon>
        <taxon>Bacillati</taxon>
        <taxon>Actinomycetota</taxon>
        <taxon>Thermoleophilia</taxon>
        <taxon>Solirubrobacterales</taxon>
        <taxon>Paraconexibacteraceae</taxon>
        <taxon>Paraconexibacter</taxon>
    </lineage>
</organism>
<feature type="transmembrane region" description="Helical" evidence="9">
    <location>
        <begin position="6"/>
        <end position="26"/>
    </location>
</feature>
<evidence type="ECO:0000256" key="9">
    <source>
        <dbReference type="SAM" id="Phobius"/>
    </source>
</evidence>
<keyword evidence="5 9" id="KW-0812">Transmembrane</keyword>
<comment type="caution">
    <text evidence="10">The sequence shown here is derived from an EMBL/GenBank/DDBJ whole genome shotgun (WGS) entry which is preliminary data.</text>
</comment>
<dbReference type="PANTHER" id="PTHR30574">
    <property type="entry name" value="INNER MEMBRANE PROTEIN YEDE"/>
    <property type="match status" value="1"/>
</dbReference>
<evidence type="ECO:0000256" key="7">
    <source>
        <dbReference type="ARBA" id="ARBA00023136"/>
    </source>
</evidence>
<reference evidence="10 11" key="1">
    <citation type="submission" date="2018-03" db="EMBL/GenBank/DDBJ databases">
        <title>Aquarubrobacter algicola gen. nov., sp. nov., a novel actinobacterium isolated from shallow eutrophic lake during the end of cyanobacterial harmful algal blooms.</title>
        <authorList>
            <person name="Chun S.J."/>
        </authorList>
    </citation>
    <scope>NUCLEOTIDE SEQUENCE [LARGE SCALE GENOMIC DNA]</scope>
    <source>
        <strain evidence="10 11">Seoho-28</strain>
    </source>
</reference>
<proteinExistence type="inferred from homology"/>
<evidence type="ECO:0000256" key="2">
    <source>
        <dbReference type="ARBA" id="ARBA00022448"/>
    </source>
</evidence>
<comment type="subcellular location">
    <subcellularLocation>
        <location evidence="1">Cell inner membrane</location>
        <topology evidence="1">Multi-pass membrane protein</topology>
    </subcellularLocation>
</comment>